<keyword evidence="3 8" id="KW-0812">Transmembrane</keyword>
<protein>
    <recommendedName>
        <fullName evidence="9">SSD domain-containing protein</fullName>
    </recommendedName>
</protein>
<reference evidence="10 11" key="1">
    <citation type="submission" date="2022-12" db="EMBL/GenBank/DDBJ databases">
        <title>Chromosome-level genome of Tegillarca granosa.</title>
        <authorList>
            <person name="Kim J."/>
        </authorList>
    </citation>
    <scope>NUCLEOTIDE SEQUENCE [LARGE SCALE GENOMIC DNA]</scope>
    <source>
        <strain evidence="10">Teg-2019</strain>
        <tissue evidence="10">Adductor muscle</tissue>
    </source>
</reference>
<sequence>MRWHLQKYMYKIGCFIQLHCGKVLFVGILMLCMCCVGLKTANIETDVKELWVEDGGRLSKELKYTTDTLGEGSGTTSELIIQTPQKGENLLTVESLKLHLEVLLKVKSLEVDLYGICKYKILNFSPKTKHILVILSCLFFQIIDHILPCVIITPLDCFWDGAKVLGPTHSVATAIGFPSIKWTNLNPIKFVQLMKDHPNIEMVEKMLNRSGITTAYQEKPCLDPTEFHCPDTAPNKQSLAPPDIGALLTDGCYGFATKYMHWQEDLIVGGAQKNKTGHIVRAEALQSIIQLMAEQDFYTLWHETTKTQSIEWTKEKAKVVLETWQRKFTEVVNGMTNSSSVDHVYAFSSTSLLDIMKEFSDVSVVRVAFGYVLMIFYACISLLRWQNGVQSQSGIGMAGVLLVALSVAAGLGMCSVLGISFNASTTQIIPFLALGLGVDDMFLIAHTYAENGNNKNIPHAEQTGECLKRTGVSVLLTSISNMLAFFSAAIIPIPALRSFSLQAGILIFFNLASVLLVYPAICSWDLKRRDDKRIDIFCCFQSFENKNMVIELQPRSREFEMHEQSPPPTYSPPPPRYSPSPPPSYNAVIMHNTVAQTALDGSHAITSLAHEGTPPPSPANSGSILSTLFGILNGIPGTNYLTTASSQQRLTVPDGISFRERFARVQRECLSTSLSSLATKYYGPFLQRTPVKVINIVE</sequence>
<evidence type="ECO:0000313" key="11">
    <source>
        <dbReference type="Proteomes" id="UP001217089"/>
    </source>
</evidence>
<dbReference type="Proteomes" id="UP001217089">
    <property type="component" value="Unassembled WGS sequence"/>
</dbReference>
<dbReference type="PROSITE" id="PS50156">
    <property type="entry name" value="SSD"/>
    <property type="match status" value="1"/>
</dbReference>
<feature type="domain" description="SSD" evidence="9">
    <location>
        <begin position="363"/>
        <end position="524"/>
    </location>
</feature>
<gene>
    <name evidence="10" type="ORF">KUTeg_016511</name>
</gene>
<evidence type="ECO:0000256" key="1">
    <source>
        <dbReference type="ARBA" id="ARBA00004141"/>
    </source>
</evidence>
<evidence type="ECO:0000256" key="7">
    <source>
        <dbReference type="SAM" id="MobiDB-lite"/>
    </source>
</evidence>
<dbReference type="SUPFAM" id="SSF82866">
    <property type="entry name" value="Multidrug efflux transporter AcrB transmembrane domain"/>
    <property type="match status" value="1"/>
</dbReference>
<dbReference type="Pfam" id="PF12349">
    <property type="entry name" value="Sterol-sensing"/>
    <property type="match status" value="1"/>
</dbReference>
<comment type="similarity">
    <text evidence="2">Belongs to the patched family.</text>
</comment>
<name>A0ABQ9EPX3_TEGGR</name>
<dbReference type="PANTHER" id="PTHR46022">
    <property type="entry name" value="PROTEIN PATCHED"/>
    <property type="match status" value="1"/>
</dbReference>
<evidence type="ECO:0000256" key="5">
    <source>
        <dbReference type="ARBA" id="ARBA00023136"/>
    </source>
</evidence>
<proteinExistence type="inferred from homology"/>
<keyword evidence="5 8" id="KW-0472">Membrane</keyword>
<dbReference type="EMBL" id="JARBDR010000813">
    <property type="protein sequence ID" value="KAJ8305966.1"/>
    <property type="molecule type" value="Genomic_DNA"/>
</dbReference>
<evidence type="ECO:0000256" key="4">
    <source>
        <dbReference type="ARBA" id="ARBA00022989"/>
    </source>
</evidence>
<evidence type="ECO:0000259" key="9">
    <source>
        <dbReference type="PROSITE" id="PS50156"/>
    </source>
</evidence>
<comment type="subcellular location">
    <subcellularLocation>
        <location evidence="1">Membrane</location>
        <topology evidence="1">Multi-pass membrane protein</topology>
    </subcellularLocation>
</comment>
<feature type="transmembrane region" description="Helical" evidence="8">
    <location>
        <begin position="364"/>
        <end position="383"/>
    </location>
</feature>
<evidence type="ECO:0000256" key="2">
    <source>
        <dbReference type="ARBA" id="ARBA00005585"/>
    </source>
</evidence>
<organism evidence="10 11">
    <name type="scientific">Tegillarca granosa</name>
    <name type="common">Malaysian cockle</name>
    <name type="synonym">Anadara granosa</name>
    <dbReference type="NCBI Taxonomy" id="220873"/>
    <lineage>
        <taxon>Eukaryota</taxon>
        <taxon>Metazoa</taxon>
        <taxon>Spiralia</taxon>
        <taxon>Lophotrochozoa</taxon>
        <taxon>Mollusca</taxon>
        <taxon>Bivalvia</taxon>
        <taxon>Autobranchia</taxon>
        <taxon>Pteriomorphia</taxon>
        <taxon>Arcoida</taxon>
        <taxon>Arcoidea</taxon>
        <taxon>Arcidae</taxon>
        <taxon>Tegillarca</taxon>
    </lineage>
</organism>
<evidence type="ECO:0000256" key="8">
    <source>
        <dbReference type="SAM" id="Phobius"/>
    </source>
</evidence>
<feature type="transmembrane region" description="Helical" evidence="8">
    <location>
        <begin position="499"/>
        <end position="524"/>
    </location>
</feature>
<accession>A0ABQ9EPX3</accession>
<dbReference type="InterPro" id="IPR053958">
    <property type="entry name" value="HMGCR/SNAP/NPC1-like_SSD"/>
</dbReference>
<feature type="transmembrane region" description="Helical" evidence="8">
    <location>
        <begin position="470"/>
        <end position="493"/>
    </location>
</feature>
<feature type="transmembrane region" description="Helical" evidence="8">
    <location>
        <begin position="12"/>
        <end position="31"/>
    </location>
</feature>
<evidence type="ECO:0000256" key="3">
    <source>
        <dbReference type="ARBA" id="ARBA00022692"/>
    </source>
</evidence>
<feature type="region of interest" description="Disordered" evidence="7">
    <location>
        <begin position="558"/>
        <end position="582"/>
    </location>
</feature>
<evidence type="ECO:0000256" key="6">
    <source>
        <dbReference type="ARBA" id="ARBA00023180"/>
    </source>
</evidence>
<keyword evidence="4 8" id="KW-1133">Transmembrane helix</keyword>
<dbReference type="PANTHER" id="PTHR46022:SF1">
    <property type="entry name" value="PROTEIN PATCHED"/>
    <property type="match status" value="1"/>
</dbReference>
<feature type="transmembrane region" description="Helical" evidence="8">
    <location>
        <begin position="395"/>
        <end position="421"/>
    </location>
</feature>
<comment type="caution">
    <text evidence="10">The sequence shown here is derived from an EMBL/GenBank/DDBJ whole genome shotgun (WGS) entry which is preliminary data.</text>
</comment>
<dbReference type="Gene3D" id="1.20.1640.10">
    <property type="entry name" value="Multidrug efflux transporter AcrB transmembrane domain"/>
    <property type="match status" value="1"/>
</dbReference>
<dbReference type="InterPro" id="IPR000731">
    <property type="entry name" value="SSD"/>
</dbReference>
<feature type="compositionally biased region" description="Pro residues" evidence="7">
    <location>
        <begin position="565"/>
        <end position="582"/>
    </location>
</feature>
<keyword evidence="11" id="KW-1185">Reference proteome</keyword>
<evidence type="ECO:0000313" key="10">
    <source>
        <dbReference type="EMBL" id="KAJ8305966.1"/>
    </source>
</evidence>
<keyword evidence="6" id="KW-0325">Glycoprotein</keyword>